<name>A0AAD6CY21_9EURO</name>
<proteinExistence type="predicted"/>
<evidence type="ECO:0000313" key="1">
    <source>
        <dbReference type="EMBL" id="KAJ5540865.1"/>
    </source>
</evidence>
<dbReference type="EMBL" id="JAQIZZ010000005">
    <property type="protein sequence ID" value="KAJ5540865.1"/>
    <property type="molecule type" value="Genomic_DNA"/>
</dbReference>
<reference evidence="1 2" key="1">
    <citation type="journal article" date="2023" name="IMA Fungus">
        <title>Comparative genomic study of the Penicillium genus elucidates a diverse pangenome and 15 lateral gene transfer events.</title>
        <authorList>
            <person name="Petersen C."/>
            <person name="Sorensen T."/>
            <person name="Nielsen M.R."/>
            <person name="Sondergaard T.E."/>
            <person name="Sorensen J.L."/>
            <person name="Fitzpatrick D.A."/>
            <person name="Frisvad J.C."/>
            <person name="Nielsen K.L."/>
        </authorList>
    </citation>
    <scope>NUCLEOTIDE SEQUENCE [LARGE SCALE GENOMIC DNA]</scope>
    <source>
        <strain evidence="1 2">IBT 35679</strain>
    </source>
</reference>
<sequence length="68" mass="7557">MSPSAFLLRRRVRDTVTCGSATYGTDRYTGSEYEEIRYSVGEEHKALKARVSGAMFVDIGEASGLMFK</sequence>
<accession>A0AAD6CY21</accession>
<dbReference type="AlphaFoldDB" id="A0AAD6CY21"/>
<comment type="caution">
    <text evidence="1">The sequence shown here is derived from an EMBL/GenBank/DDBJ whole genome shotgun (WGS) entry which is preliminary data.</text>
</comment>
<keyword evidence="2" id="KW-1185">Reference proteome</keyword>
<evidence type="ECO:0000313" key="2">
    <source>
        <dbReference type="Proteomes" id="UP001220324"/>
    </source>
</evidence>
<dbReference type="Proteomes" id="UP001220324">
    <property type="component" value="Unassembled WGS sequence"/>
</dbReference>
<organism evidence="1 2">
    <name type="scientific">Penicillium frequentans</name>
    <dbReference type="NCBI Taxonomy" id="3151616"/>
    <lineage>
        <taxon>Eukaryota</taxon>
        <taxon>Fungi</taxon>
        <taxon>Dikarya</taxon>
        <taxon>Ascomycota</taxon>
        <taxon>Pezizomycotina</taxon>
        <taxon>Eurotiomycetes</taxon>
        <taxon>Eurotiomycetidae</taxon>
        <taxon>Eurotiales</taxon>
        <taxon>Aspergillaceae</taxon>
        <taxon>Penicillium</taxon>
    </lineage>
</organism>
<protein>
    <submittedName>
        <fullName evidence="1">Uncharacterized protein</fullName>
    </submittedName>
</protein>
<gene>
    <name evidence="1" type="ORF">N7494_005941</name>
</gene>